<gene>
    <name evidence="2" type="ORF">UT61_C0025G0008</name>
</gene>
<dbReference type="AlphaFoldDB" id="A0A0G0PX39"/>
<keyword evidence="1" id="KW-0472">Membrane</keyword>
<protein>
    <submittedName>
        <fullName evidence="2">Uncharacterized protein</fullName>
    </submittedName>
</protein>
<accession>A0A0G0PX39</accession>
<sequence>MVQAMAAAGAAQGLLKNRAVQVLLVGGGILTIWVLYKVVRSVMENLQIVDTAEERAAKAGSMNIETDNKLKPGYWKTLSENQQKKITDKAQFLTTIANDLYKAIHDYYGMEDEEAVLGAVKSVNSKAEWS</sequence>
<evidence type="ECO:0000313" key="3">
    <source>
        <dbReference type="Proteomes" id="UP000034793"/>
    </source>
</evidence>
<proteinExistence type="predicted"/>
<organism evidence="2 3">
    <name type="scientific">Candidatus Woesebacteria bacterium GW2011_GWA1_39_8</name>
    <dbReference type="NCBI Taxonomy" id="1618552"/>
    <lineage>
        <taxon>Bacteria</taxon>
        <taxon>Candidatus Woeseibacteriota</taxon>
    </lineage>
</organism>
<comment type="caution">
    <text evidence="2">The sequence shown here is derived from an EMBL/GenBank/DDBJ whole genome shotgun (WGS) entry which is preliminary data.</text>
</comment>
<reference evidence="2 3" key="1">
    <citation type="journal article" date="2015" name="Nature">
        <title>rRNA introns, odd ribosomes, and small enigmatic genomes across a large radiation of phyla.</title>
        <authorList>
            <person name="Brown C.T."/>
            <person name="Hug L.A."/>
            <person name="Thomas B.C."/>
            <person name="Sharon I."/>
            <person name="Castelle C.J."/>
            <person name="Singh A."/>
            <person name="Wilkins M.J."/>
            <person name="Williams K.H."/>
            <person name="Banfield J.F."/>
        </authorList>
    </citation>
    <scope>NUCLEOTIDE SEQUENCE [LARGE SCALE GENOMIC DNA]</scope>
</reference>
<keyword evidence="1" id="KW-0812">Transmembrane</keyword>
<name>A0A0G0PX39_9BACT</name>
<evidence type="ECO:0000313" key="2">
    <source>
        <dbReference type="EMBL" id="KKR29676.1"/>
    </source>
</evidence>
<keyword evidence="1" id="KW-1133">Transmembrane helix</keyword>
<evidence type="ECO:0000256" key="1">
    <source>
        <dbReference type="SAM" id="Phobius"/>
    </source>
</evidence>
<dbReference type="EMBL" id="LBXL01000025">
    <property type="protein sequence ID" value="KKR29676.1"/>
    <property type="molecule type" value="Genomic_DNA"/>
</dbReference>
<dbReference type="Proteomes" id="UP000034793">
    <property type="component" value="Unassembled WGS sequence"/>
</dbReference>
<feature type="transmembrane region" description="Helical" evidence="1">
    <location>
        <begin position="20"/>
        <end position="39"/>
    </location>
</feature>